<dbReference type="EMBL" id="RAPK01000011">
    <property type="protein sequence ID" value="RKD69577.1"/>
    <property type="molecule type" value="Genomic_DNA"/>
</dbReference>
<evidence type="ECO:0000313" key="3">
    <source>
        <dbReference type="Proteomes" id="UP000285120"/>
    </source>
</evidence>
<gene>
    <name evidence="2" type="ORF">ATL39_2997</name>
</gene>
<evidence type="ECO:0000313" key="2">
    <source>
        <dbReference type="EMBL" id="RKD69577.1"/>
    </source>
</evidence>
<keyword evidence="1" id="KW-1133">Transmembrane helix</keyword>
<organism evidence="2 3">
    <name type="scientific">Sinobaca qinghaiensis</name>
    <dbReference type="NCBI Taxonomy" id="342944"/>
    <lineage>
        <taxon>Bacteria</taxon>
        <taxon>Bacillati</taxon>
        <taxon>Bacillota</taxon>
        <taxon>Bacilli</taxon>
        <taxon>Bacillales</taxon>
        <taxon>Sporolactobacillaceae</taxon>
        <taxon>Sinobaca</taxon>
    </lineage>
</organism>
<feature type="transmembrane region" description="Helical" evidence="1">
    <location>
        <begin position="12"/>
        <end position="30"/>
    </location>
</feature>
<keyword evidence="1" id="KW-0472">Membrane</keyword>
<feature type="transmembrane region" description="Helical" evidence="1">
    <location>
        <begin position="50"/>
        <end position="71"/>
    </location>
</feature>
<sequence>MKNLLSLEWHKVKWPVLITMIMCTVLSIYLCSSFYKRFALEEQLEAWEVGMPIFNFMFALIAVVPTGWVLYYERKNNFINYIIPRVNIKKYLFVKGFIMSGSAFAIMFILSFAGVLTVLFINSPIDVVYSRYDPATGETFASVENNHIFGSVFVNQPLVYGFLMSIWKGVLTALMAAMGFVFSMYTNNLFLILGGPFLYTNIENFTLAVLQLEAYRLVTAFEPTTITVSAVNIFSFITGPLLVLLLIGVFIFYMRFIKKRSVYSI</sequence>
<feature type="transmembrane region" description="Helical" evidence="1">
    <location>
        <begin position="158"/>
        <end position="182"/>
    </location>
</feature>
<keyword evidence="3" id="KW-1185">Reference proteome</keyword>
<feature type="transmembrane region" description="Helical" evidence="1">
    <location>
        <begin position="189"/>
        <end position="210"/>
    </location>
</feature>
<proteinExistence type="predicted"/>
<evidence type="ECO:0000256" key="1">
    <source>
        <dbReference type="SAM" id="Phobius"/>
    </source>
</evidence>
<feature type="transmembrane region" description="Helical" evidence="1">
    <location>
        <begin position="92"/>
        <end position="121"/>
    </location>
</feature>
<protein>
    <recommendedName>
        <fullName evidence="4">ABC-2 family transporter</fullName>
    </recommendedName>
</protein>
<name>A0A419UWR5_9BACL</name>
<accession>A0A419UWR5</accession>
<dbReference type="AlphaFoldDB" id="A0A419UWR5"/>
<comment type="caution">
    <text evidence="2">The sequence shown here is derived from an EMBL/GenBank/DDBJ whole genome shotgun (WGS) entry which is preliminary data.</text>
</comment>
<evidence type="ECO:0008006" key="4">
    <source>
        <dbReference type="Google" id="ProtNLM"/>
    </source>
</evidence>
<dbReference type="RefSeq" id="WP_120194135.1">
    <property type="nucleotide sequence ID" value="NZ_RAPK01000011.1"/>
</dbReference>
<keyword evidence="1" id="KW-0812">Transmembrane</keyword>
<dbReference type="OrthoDB" id="1976445at2"/>
<dbReference type="Proteomes" id="UP000285120">
    <property type="component" value="Unassembled WGS sequence"/>
</dbReference>
<feature type="transmembrane region" description="Helical" evidence="1">
    <location>
        <begin position="230"/>
        <end position="253"/>
    </location>
</feature>
<reference evidence="2 3" key="1">
    <citation type="submission" date="2018-09" db="EMBL/GenBank/DDBJ databases">
        <title>Genomic Encyclopedia of Archaeal and Bacterial Type Strains, Phase II (KMG-II): from individual species to whole genera.</title>
        <authorList>
            <person name="Goeker M."/>
        </authorList>
    </citation>
    <scope>NUCLEOTIDE SEQUENCE [LARGE SCALE GENOMIC DNA]</scope>
    <source>
        <strain evidence="2 3">DSM 17008</strain>
    </source>
</reference>